<dbReference type="OrthoDB" id="2996783at2759"/>
<organism evidence="1 2">
    <name type="scientific">Tropilaelaps mercedesae</name>
    <dbReference type="NCBI Taxonomy" id="418985"/>
    <lineage>
        <taxon>Eukaryota</taxon>
        <taxon>Metazoa</taxon>
        <taxon>Ecdysozoa</taxon>
        <taxon>Arthropoda</taxon>
        <taxon>Chelicerata</taxon>
        <taxon>Arachnida</taxon>
        <taxon>Acari</taxon>
        <taxon>Parasitiformes</taxon>
        <taxon>Mesostigmata</taxon>
        <taxon>Gamasina</taxon>
        <taxon>Dermanyssoidea</taxon>
        <taxon>Laelapidae</taxon>
        <taxon>Tropilaelaps</taxon>
    </lineage>
</organism>
<protein>
    <submittedName>
        <fullName evidence="1">Peroxiredoxin-6-like</fullName>
    </submittedName>
</protein>
<dbReference type="EMBL" id="MNPL01001649">
    <property type="protein sequence ID" value="OQR78933.1"/>
    <property type="molecule type" value="Genomic_DNA"/>
</dbReference>
<dbReference type="InParanoid" id="A0A1V9XZR1"/>
<reference evidence="1 2" key="1">
    <citation type="journal article" date="2017" name="Gigascience">
        <title>Draft genome of the honey bee ectoparasitic mite, Tropilaelaps mercedesae, is shaped by the parasitic life history.</title>
        <authorList>
            <person name="Dong X."/>
            <person name="Armstrong S.D."/>
            <person name="Xia D."/>
            <person name="Makepeace B.L."/>
            <person name="Darby A.C."/>
            <person name="Kadowaki T."/>
        </authorList>
    </citation>
    <scope>NUCLEOTIDE SEQUENCE [LARGE SCALE GENOMIC DNA]</scope>
    <source>
        <strain evidence="1">Wuxi-XJTLU</strain>
    </source>
</reference>
<keyword evidence="2" id="KW-1185">Reference proteome</keyword>
<dbReference type="SUPFAM" id="SSF52833">
    <property type="entry name" value="Thioredoxin-like"/>
    <property type="match status" value="1"/>
</dbReference>
<dbReference type="AlphaFoldDB" id="A0A1V9XZR1"/>
<gene>
    <name evidence="1" type="ORF">BIW11_00228</name>
</gene>
<dbReference type="InterPro" id="IPR036249">
    <property type="entry name" value="Thioredoxin-like_sf"/>
</dbReference>
<sequence length="120" mass="13705">MPLLLGTLDPEEKDKKGILFTCRTVFMINKKEPQKRMKLSMLYPASTGRNFDKDLSVMDSLIVTETRQVATPAGWNKETPCTVLPKVTDEQVPKLFPGTHWISVSCDKDYSQAIDWPLRF</sequence>
<comment type="caution">
    <text evidence="1">The sequence shown here is derived from an EMBL/GenBank/DDBJ whole genome shotgun (WGS) entry which is preliminary data.</text>
</comment>
<proteinExistence type="predicted"/>
<accession>A0A1V9XZR1</accession>
<name>A0A1V9XZR1_9ACAR</name>
<dbReference type="Gene3D" id="3.30.1020.10">
    <property type="entry name" value="Antioxidant, Horf6, Chain A, domain2"/>
    <property type="match status" value="1"/>
</dbReference>
<dbReference type="Proteomes" id="UP000192247">
    <property type="component" value="Unassembled WGS sequence"/>
</dbReference>
<dbReference type="Gene3D" id="3.40.30.10">
    <property type="entry name" value="Glutaredoxin"/>
    <property type="match status" value="1"/>
</dbReference>
<dbReference type="STRING" id="418985.A0A1V9XZR1"/>
<evidence type="ECO:0000313" key="1">
    <source>
        <dbReference type="EMBL" id="OQR78933.1"/>
    </source>
</evidence>
<evidence type="ECO:0000313" key="2">
    <source>
        <dbReference type="Proteomes" id="UP000192247"/>
    </source>
</evidence>